<dbReference type="RefSeq" id="XP_031777899.1">
    <property type="nucleotide sequence ID" value="XM_031922039.2"/>
</dbReference>
<feature type="compositionally biased region" description="Polar residues" evidence="1">
    <location>
        <begin position="113"/>
        <end position="127"/>
    </location>
</feature>
<reference evidence="2" key="1">
    <citation type="submission" date="2021-01" db="UniProtKB">
        <authorList>
            <consortium name="EnsemblMetazoa"/>
        </authorList>
    </citation>
    <scope>IDENTIFICATION</scope>
</reference>
<evidence type="ECO:0000313" key="3">
    <source>
        <dbReference type="Proteomes" id="UP000002358"/>
    </source>
</evidence>
<dbReference type="AlphaFoldDB" id="A0A7M7PVY9"/>
<accession>A0A7M7PVY9</accession>
<feature type="region of interest" description="Disordered" evidence="1">
    <location>
        <begin position="105"/>
        <end position="127"/>
    </location>
</feature>
<name>A0A7M7PVY9_NASVI</name>
<evidence type="ECO:0000313" key="2">
    <source>
        <dbReference type="EnsemblMetazoa" id="XP_031777899"/>
    </source>
</evidence>
<proteinExistence type="predicted"/>
<keyword evidence="3" id="KW-1185">Reference proteome</keyword>
<protein>
    <submittedName>
        <fullName evidence="2">Uncharacterized protein</fullName>
    </submittedName>
</protein>
<dbReference type="Proteomes" id="UP000002358">
    <property type="component" value="Chromosome 1"/>
</dbReference>
<dbReference type="EnsemblMetazoa" id="XM_031922039">
    <property type="protein sequence ID" value="XP_031777899"/>
    <property type="gene ID" value="LOC100120897"/>
</dbReference>
<organism evidence="2 3">
    <name type="scientific">Nasonia vitripennis</name>
    <name type="common">Parasitic wasp</name>
    <dbReference type="NCBI Taxonomy" id="7425"/>
    <lineage>
        <taxon>Eukaryota</taxon>
        <taxon>Metazoa</taxon>
        <taxon>Ecdysozoa</taxon>
        <taxon>Arthropoda</taxon>
        <taxon>Hexapoda</taxon>
        <taxon>Insecta</taxon>
        <taxon>Pterygota</taxon>
        <taxon>Neoptera</taxon>
        <taxon>Endopterygota</taxon>
        <taxon>Hymenoptera</taxon>
        <taxon>Apocrita</taxon>
        <taxon>Proctotrupomorpha</taxon>
        <taxon>Chalcidoidea</taxon>
        <taxon>Pteromalidae</taxon>
        <taxon>Pteromalinae</taxon>
        <taxon>Nasonia</taxon>
    </lineage>
</organism>
<dbReference type="GeneID" id="100120897"/>
<sequence>MIIVHRLISVGYIRISIEHVPKSNIDSSSSIATDSRNTNSLTCNKKESRAGIRCSSSFHIGALEPHRRVHTETPSTKVVAQKLYYPCHCALAAASSARLPPYAAKPEREETLSRPSCSVHNRASSAR</sequence>
<evidence type="ECO:0000256" key="1">
    <source>
        <dbReference type="SAM" id="MobiDB-lite"/>
    </source>
</evidence>